<comment type="caution">
    <text evidence="1">The sequence shown here is derived from an EMBL/GenBank/DDBJ whole genome shotgun (WGS) entry which is preliminary data.</text>
</comment>
<organism evidence="1 2">
    <name type="scientific">Scophthalmus maximus</name>
    <name type="common">Turbot</name>
    <name type="synonym">Psetta maxima</name>
    <dbReference type="NCBI Taxonomy" id="52904"/>
    <lineage>
        <taxon>Eukaryota</taxon>
        <taxon>Metazoa</taxon>
        <taxon>Chordata</taxon>
        <taxon>Craniata</taxon>
        <taxon>Vertebrata</taxon>
        <taxon>Euteleostomi</taxon>
        <taxon>Actinopterygii</taxon>
        <taxon>Neopterygii</taxon>
        <taxon>Teleostei</taxon>
        <taxon>Neoteleostei</taxon>
        <taxon>Acanthomorphata</taxon>
        <taxon>Carangaria</taxon>
        <taxon>Pleuronectiformes</taxon>
        <taxon>Pleuronectoidei</taxon>
        <taxon>Scophthalmidae</taxon>
        <taxon>Scophthalmus</taxon>
    </lineage>
</organism>
<name>A0A6A4TIW4_SCOMX</name>
<dbReference type="AlphaFoldDB" id="A0A6A4TIW4"/>
<sequence length="114" mass="12341">MTLLVVSGAYALHSRYRAAIYSAMEEGRTRPQFPALSVRLRVSGSSAARSVPGRSRSELRSDGWIKTLLARQTAQTMRAGMFYRRLIAAAEGVPGAVGLVQYSSSSSFVLSRAT</sequence>
<accession>A0A6A4TIW4</accession>
<protein>
    <submittedName>
        <fullName evidence="1">Uncharacterized protein</fullName>
    </submittedName>
</protein>
<evidence type="ECO:0000313" key="1">
    <source>
        <dbReference type="EMBL" id="KAF0042811.1"/>
    </source>
</evidence>
<dbReference type="EMBL" id="VEVO01000004">
    <property type="protein sequence ID" value="KAF0042811.1"/>
    <property type="molecule type" value="Genomic_DNA"/>
</dbReference>
<reference evidence="1 2" key="1">
    <citation type="submission" date="2019-06" db="EMBL/GenBank/DDBJ databases">
        <title>Draft genomes of female and male turbot (Scophthalmus maximus).</title>
        <authorList>
            <person name="Xu H."/>
            <person name="Xu X.-W."/>
            <person name="Shao C."/>
            <person name="Chen S."/>
        </authorList>
    </citation>
    <scope>NUCLEOTIDE SEQUENCE [LARGE SCALE GENOMIC DNA]</scope>
    <source>
        <strain evidence="1">Ysfricsl-2016a</strain>
        <tissue evidence="1">Blood</tissue>
    </source>
</reference>
<gene>
    <name evidence="1" type="ORF">F2P81_004148</name>
</gene>
<proteinExistence type="predicted"/>
<evidence type="ECO:0000313" key="2">
    <source>
        <dbReference type="Proteomes" id="UP000438429"/>
    </source>
</evidence>
<dbReference type="Proteomes" id="UP000438429">
    <property type="component" value="Unassembled WGS sequence"/>
</dbReference>